<dbReference type="CDD" id="cd01185">
    <property type="entry name" value="INTN1_C_like"/>
    <property type="match status" value="1"/>
</dbReference>
<dbReference type="InterPro" id="IPR010998">
    <property type="entry name" value="Integrase_recombinase_N"/>
</dbReference>
<dbReference type="RefSeq" id="WP_379663435.1">
    <property type="nucleotide sequence ID" value="NZ_JBHUDG010000039.1"/>
</dbReference>
<dbReference type="InterPro" id="IPR013762">
    <property type="entry name" value="Integrase-like_cat_sf"/>
</dbReference>
<evidence type="ECO:0000256" key="3">
    <source>
        <dbReference type="ARBA" id="ARBA00023172"/>
    </source>
</evidence>
<comment type="similarity">
    <text evidence="1">Belongs to the 'phage' integrase family.</text>
</comment>
<gene>
    <name evidence="5" type="ORF">ACFSAH_14395</name>
</gene>
<protein>
    <submittedName>
        <fullName evidence="5">Tyrosine-type recombinase/integrase</fullName>
    </submittedName>
</protein>
<dbReference type="PANTHER" id="PTHR30349">
    <property type="entry name" value="PHAGE INTEGRASE-RELATED"/>
    <property type="match status" value="1"/>
</dbReference>
<evidence type="ECO:0000256" key="2">
    <source>
        <dbReference type="ARBA" id="ARBA00023125"/>
    </source>
</evidence>
<accession>A0ABW4IE87</accession>
<dbReference type="PANTHER" id="PTHR30349:SF64">
    <property type="entry name" value="PROPHAGE INTEGRASE INTD-RELATED"/>
    <property type="match status" value="1"/>
</dbReference>
<proteinExistence type="inferred from homology"/>
<keyword evidence="3" id="KW-0233">DNA recombination</keyword>
<dbReference type="InterPro" id="IPR050090">
    <property type="entry name" value="Tyrosine_recombinase_XerCD"/>
</dbReference>
<comment type="caution">
    <text evidence="5">The sequence shown here is derived from an EMBL/GenBank/DDBJ whole genome shotgun (WGS) entry which is preliminary data.</text>
</comment>
<dbReference type="Gene3D" id="1.10.443.10">
    <property type="entry name" value="Intergrase catalytic core"/>
    <property type="match status" value="1"/>
</dbReference>
<dbReference type="PROSITE" id="PS51898">
    <property type="entry name" value="TYR_RECOMBINASE"/>
    <property type="match status" value="1"/>
</dbReference>
<evidence type="ECO:0000313" key="5">
    <source>
        <dbReference type="EMBL" id="MFD1631063.1"/>
    </source>
</evidence>
<dbReference type="InterPro" id="IPR025269">
    <property type="entry name" value="SAM-like_dom"/>
</dbReference>
<dbReference type="Pfam" id="PF13102">
    <property type="entry name" value="Phage_int_SAM_5"/>
    <property type="match status" value="1"/>
</dbReference>
<evidence type="ECO:0000313" key="6">
    <source>
        <dbReference type="Proteomes" id="UP001597118"/>
    </source>
</evidence>
<reference evidence="6" key="1">
    <citation type="journal article" date="2019" name="Int. J. Syst. Evol. Microbiol.">
        <title>The Global Catalogue of Microorganisms (GCM) 10K type strain sequencing project: providing services to taxonomists for standard genome sequencing and annotation.</title>
        <authorList>
            <consortium name="The Broad Institute Genomics Platform"/>
            <consortium name="The Broad Institute Genome Sequencing Center for Infectious Disease"/>
            <person name="Wu L."/>
            <person name="Ma J."/>
        </authorList>
    </citation>
    <scope>NUCLEOTIDE SEQUENCE [LARGE SCALE GENOMIC DNA]</scope>
    <source>
        <strain evidence="6">CCUG 53762</strain>
    </source>
</reference>
<keyword evidence="2" id="KW-0238">DNA-binding</keyword>
<organism evidence="5 6">
    <name type="scientific">Pseudopedobacter beijingensis</name>
    <dbReference type="NCBI Taxonomy" id="1207056"/>
    <lineage>
        <taxon>Bacteria</taxon>
        <taxon>Pseudomonadati</taxon>
        <taxon>Bacteroidota</taxon>
        <taxon>Sphingobacteriia</taxon>
        <taxon>Sphingobacteriales</taxon>
        <taxon>Sphingobacteriaceae</taxon>
        <taxon>Pseudopedobacter</taxon>
    </lineage>
</organism>
<sequence>MEYENDIPLHLNKIIKMASIKIITRPLKNNKLRLVLQVYEKGITRHEKLDKLFIYEKPTNRIEKNHNSETMALANSILAKRILEAQSNSYNMHTGFKSQGSFLDYFKKLVKERRGSLGNHGNWQSAYKHLLEFVDGKDVKFCDCNDEFLKQFKKFLIEEKITKSETRLSNNSALSYFNKVKAALNQAHNEQIIIDNPGRRVKGIKQEEVQREYLLHEELKVLSTTDCEVPLLKTAFLFSCITGLRWSDINKLKWSEIVYSDLEKQWKIHFKQKKTKNMQYHPISDEAYNMLGECTNKEERVFKGLKYSAWNNHKLAEWVWKDAGIKKKITFHCARHTYATLLISSGGDIYTISNLLGHQNLKTTQIYTKIINIKKNETVSLIPPISI</sequence>
<name>A0ABW4IE87_9SPHI</name>
<feature type="domain" description="Tyr recombinase" evidence="4">
    <location>
        <begin position="209"/>
        <end position="380"/>
    </location>
</feature>
<evidence type="ECO:0000256" key="1">
    <source>
        <dbReference type="ARBA" id="ARBA00008857"/>
    </source>
</evidence>
<dbReference type="InterPro" id="IPR011010">
    <property type="entry name" value="DNA_brk_join_enz"/>
</dbReference>
<evidence type="ECO:0000259" key="4">
    <source>
        <dbReference type="PROSITE" id="PS51898"/>
    </source>
</evidence>
<dbReference type="EMBL" id="JBHUDG010000039">
    <property type="protein sequence ID" value="MFD1631063.1"/>
    <property type="molecule type" value="Genomic_DNA"/>
</dbReference>
<keyword evidence="6" id="KW-1185">Reference proteome</keyword>
<dbReference type="Pfam" id="PF00589">
    <property type="entry name" value="Phage_integrase"/>
    <property type="match status" value="1"/>
</dbReference>
<dbReference type="InterPro" id="IPR002104">
    <property type="entry name" value="Integrase_catalytic"/>
</dbReference>
<dbReference type="SUPFAM" id="SSF56349">
    <property type="entry name" value="DNA breaking-rejoining enzymes"/>
    <property type="match status" value="1"/>
</dbReference>
<dbReference type="Proteomes" id="UP001597118">
    <property type="component" value="Unassembled WGS sequence"/>
</dbReference>
<dbReference type="Gene3D" id="1.10.150.130">
    <property type="match status" value="1"/>
</dbReference>